<proteinExistence type="predicted"/>
<keyword evidence="8" id="KW-0131">Cell cycle</keyword>
<keyword evidence="3" id="KW-0132">Cell division</keyword>
<dbReference type="EMBL" id="JAJHZP010000013">
    <property type="protein sequence ID" value="MDC4183411.1"/>
    <property type="molecule type" value="Genomic_DNA"/>
</dbReference>
<protein>
    <submittedName>
        <fullName evidence="12">Tyrosine-type recombinase/integrase</fullName>
    </submittedName>
</protein>
<evidence type="ECO:0000256" key="5">
    <source>
        <dbReference type="ARBA" id="ARBA00022908"/>
    </source>
</evidence>
<keyword evidence="4" id="KW-0159">Chromosome partition</keyword>
<dbReference type="PROSITE" id="PS51898">
    <property type="entry name" value="TYR_RECOMBINASE"/>
    <property type="match status" value="1"/>
</dbReference>
<evidence type="ECO:0000256" key="2">
    <source>
        <dbReference type="ARBA" id="ARBA00022490"/>
    </source>
</evidence>
<dbReference type="GO" id="GO:0051301">
    <property type="term" value="P:cell division"/>
    <property type="evidence" value="ECO:0007669"/>
    <property type="project" value="UniProtKB-KW"/>
</dbReference>
<dbReference type="GO" id="GO:0006310">
    <property type="term" value="P:DNA recombination"/>
    <property type="evidence" value="ECO:0007669"/>
    <property type="project" value="UniProtKB-KW"/>
</dbReference>
<dbReference type="AlphaFoldDB" id="A0AAW6HQ77"/>
<dbReference type="GO" id="GO:0003677">
    <property type="term" value="F:DNA binding"/>
    <property type="evidence" value="ECO:0007669"/>
    <property type="project" value="UniProtKB-UniRule"/>
</dbReference>
<keyword evidence="2" id="KW-0963">Cytoplasm</keyword>
<accession>A0AAW6HQ77</accession>
<keyword evidence="5" id="KW-0229">DNA integration</keyword>
<dbReference type="InterPro" id="IPR050090">
    <property type="entry name" value="Tyrosine_recombinase_XerCD"/>
</dbReference>
<dbReference type="PANTHER" id="PTHR30349">
    <property type="entry name" value="PHAGE INTEGRASE-RELATED"/>
    <property type="match status" value="1"/>
</dbReference>
<comment type="caution">
    <text evidence="12">The sequence shown here is derived from an EMBL/GenBank/DDBJ whole genome shotgun (WGS) entry which is preliminary data.</text>
</comment>
<evidence type="ECO:0000259" key="11">
    <source>
        <dbReference type="PROSITE" id="PS51900"/>
    </source>
</evidence>
<dbReference type="InterPro" id="IPR002104">
    <property type="entry name" value="Integrase_catalytic"/>
</dbReference>
<dbReference type="InterPro" id="IPR044068">
    <property type="entry name" value="CB"/>
</dbReference>
<evidence type="ECO:0000256" key="1">
    <source>
        <dbReference type="ARBA" id="ARBA00004496"/>
    </source>
</evidence>
<evidence type="ECO:0000256" key="4">
    <source>
        <dbReference type="ARBA" id="ARBA00022829"/>
    </source>
</evidence>
<feature type="domain" description="Core-binding (CB)" evidence="11">
    <location>
        <begin position="47"/>
        <end position="129"/>
    </location>
</feature>
<dbReference type="Pfam" id="PF00589">
    <property type="entry name" value="Phage_integrase"/>
    <property type="match status" value="1"/>
</dbReference>
<dbReference type="NCBIfam" id="NF040815">
    <property type="entry name" value="recomb_XerA_Arch"/>
    <property type="match status" value="1"/>
</dbReference>
<dbReference type="Proteomes" id="UP001216384">
    <property type="component" value="Unassembled WGS sequence"/>
</dbReference>
<evidence type="ECO:0000256" key="7">
    <source>
        <dbReference type="ARBA" id="ARBA00023172"/>
    </source>
</evidence>
<dbReference type="PANTHER" id="PTHR30349:SF77">
    <property type="entry name" value="TYROSINE RECOMBINASE XERC"/>
    <property type="match status" value="1"/>
</dbReference>
<evidence type="ECO:0000313" key="12">
    <source>
        <dbReference type="EMBL" id="MDC4183411.1"/>
    </source>
</evidence>
<evidence type="ECO:0000259" key="10">
    <source>
        <dbReference type="PROSITE" id="PS51898"/>
    </source>
</evidence>
<dbReference type="GO" id="GO:0007059">
    <property type="term" value="P:chromosome segregation"/>
    <property type="evidence" value="ECO:0007669"/>
    <property type="project" value="UniProtKB-KW"/>
</dbReference>
<dbReference type="Pfam" id="PF13495">
    <property type="entry name" value="Phage_int_SAM_4"/>
    <property type="match status" value="1"/>
</dbReference>
<evidence type="ECO:0000256" key="3">
    <source>
        <dbReference type="ARBA" id="ARBA00022618"/>
    </source>
</evidence>
<name>A0AAW6HQ77_9MOLU</name>
<evidence type="ECO:0000256" key="9">
    <source>
        <dbReference type="PROSITE-ProRule" id="PRU01248"/>
    </source>
</evidence>
<organism evidence="12 13">
    <name type="scientific">Mycoplasma bradburyae</name>
    <dbReference type="NCBI Taxonomy" id="2963128"/>
    <lineage>
        <taxon>Bacteria</taxon>
        <taxon>Bacillati</taxon>
        <taxon>Mycoplasmatota</taxon>
        <taxon>Mollicutes</taxon>
        <taxon>Mycoplasmataceae</taxon>
        <taxon>Mycoplasma</taxon>
    </lineage>
</organism>
<dbReference type="InterPro" id="IPR013762">
    <property type="entry name" value="Integrase-like_cat_sf"/>
</dbReference>
<gene>
    <name evidence="12" type="ORF">LNO71_01990</name>
</gene>
<dbReference type="GO" id="GO:0005737">
    <property type="term" value="C:cytoplasm"/>
    <property type="evidence" value="ECO:0007669"/>
    <property type="project" value="UniProtKB-SubCell"/>
</dbReference>
<dbReference type="InterPro" id="IPR011010">
    <property type="entry name" value="DNA_brk_join_enz"/>
</dbReference>
<sequence length="327" mass="38313">MQEQIKLNILNAIKNDLNNNQLSKLKQILDEEFNHYDINKKEDINDKNDEFYLDRFISAKRIEGCSNKTLLYYYNTISTLLNDINKRIVEIATDDIREYLIKYSQDKQLSRITIDNIRRIFATFFSWLEDEDYILKSPVRRIKKVKSISSVKEIYSDEELELMRDSCNNPRDLAIIDMLISTGMRIGEMVSLNISDINFHEREFIVLGKGNKQRVVYFDARTKLHLLNYLKSRKDKNLALFVGKKLPYNRITIGAVETMLRKIGKSLNIGRVHPHKFRRTMATVAIDKGMPIEQVQSLLGHTRIDTTLQYAMVKQSNVKIAHRKYIG</sequence>
<dbReference type="InterPro" id="IPR004107">
    <property type="entry name" value="Integrase_SAM-like_N"/>
</dbReference>
<evidence type="ECO:0000313" key="13">
    <source>
        <dbReference type="Proteomes" id="UP001216384"/>
    </source>
</evidence>
<dbReference type="InterPro" id="IPR010998">
    <property type="entry name" value="Integrase_recombinase_N"/>
</dbReference>
<reference evidence="12" key="1">
    <citation type="submission" date="2021-11" db="EMBL/GenBank/DDBJ databases">
        <title>Description of Mycoplasma bradburyaesp. nov.from sea birds: a tribute to a great mycoplasmologist.</title>
        <authorList>
            <person name="Ramirez A.S."/>
            <person name="Poveda C."/>
            <person name="Suarez-Perez A."/>
            <person name="Rosales R.S."/>
            <person name="Dijkman R."/>
            <person name="Feberwee A."/>
            <person name="Spergser J."/>
            <person name="Szostak M.P."/>
            <person name="Ressel L."/>
            <person name="Calabuig P."/>
            <person name="Catania S."/>
            <person name="Gobbo F."/>
            <person name="Timofte D."/>
            <person name="Poveda J.B."/>
        </authorList>
    </citation>
    <scope>NUCLEOTIDE SEQUENCE</scope>
    <source>
        <strain evidence="12">T264</strain>
    </source>
</reference>
<evidence type="ECO:0000256" key="8">
    <source>
        <dbReference type="ARBA" id="ARBA00023306"/>
    </source>
</evidence>
<dbReference type="SUPFAM" id="SSF56349">
    <property type="entry name" value="DNA breaking-rejoining enzymes"/>
    <property type="match status" value="1"/>
</dbReference>
<comment type="subcellular location">
    <subcellularLocation>
        <location evidence="1">Cytoplasm</location>
    </subcellularLocation>
</comment>
<dbReference type="GO" id="GO:0015074">
    <property type="term" value="P:DNA integration"/>
    <property type="evidence" value="ECO:0007669"/>
    <property type="project" value="UniProtKB-KW"/>
</dbReference>
<feature type="domain" description="Tyr recombinase" evidence="10">
    <location>
        <begin position="150"/>
        <end position="323"/>
    </location>
</feature>
<dbReference type="Gene3D" id="1.10.150.130">
    <property type="match status" value="1"/>
</dbReference>
<dbReference type="PROSITE" id="PS51900">
    <property type="entry name" value="CB"/>
    <property type="match status" value="1"/>
</dbReference>
<keyword evidence="7" id="KW-0233">DNA recombination</keyword>
<dbReference type="Gene3D" id="1.10.443.10">
    <property type="entry name" value="Intergrase catalytic core"/>
    <property type="match status" value="1"/>
</dbReference>
<dbReference type="RefSeq" id="WP_255046047.1">
    <property type="nucleotide sequence ID" value="NZ_CP101415.1"/>
</dbReference>
<evidence type="ECO:0000256" key="6">
    <source>
        <dbReference type="ARBA" id="ARBA00023125"/>
    </source>
</evidence>
<keyword evidence="6 9" id="KW-0238">DNA-binding</keyword>